<dbReference type="EMBL" id="FQVA01000001">
    <property type="protein sequence ID" value="SHF26574.1"/>
    <property type="molecule type" value="Genomic_DNA"/>
</dbReference>
<dbReference type="AlphaFoldDB" id="A0A1M5A8S2"/>
<proteinExistence type="predicted"/>
<dbReference type="STRING" id="494016.SAMN04487965_1783"/>
<organism evidence="3 4">
    <name type="scientific">Microbulbifer donghaiensis</name>
    <dbReference type="NCBI Taxonomy" id="494016"/>
    <lineage>
        <taxon>Bacteria</taxon>
        <taxon>Pseudomonadati</taxon>
        <taxon>Pseudomonadota</taxon>
        <taxon>Gammaproteobacteria</taxon>
        <taxon>Cellvibrionales</taxon>
        <taxon>Microbulbiferaceae</taxon>
        <taxon>Microbulbifer</taxon>
    </lineage>
</organism>
<dbReference type="PANTHER" id="PTHR39339:SF1">
    <property type="entry name" value="CHAD DOMAIN-CONTAINING PROTEIN"/>
    <property type="match status" value="1"/>
</dbReference>
<feature type="domain" description="CHAD" evidence="2">
    <location>
        <begin position="8"/>
        <end position="260"/>
    </location>
</feature>
<evidence type="ECO:0000256" key="1">
    <source>
        <dbReference type="SAM" id="Coils"/>
    </source>
</evidence>
<dbReference type="PROSITE" id="PS51708">
    <property type="entry name" value="CHAD"/>
    <property type="match status" value="1"/>
</dbReference>
<reference evidence="4" key="1">
    <citation type="submission" date="2016-11" db="EMBL/GenBank/DDBJ databases">
        <authorList>
            <person name="Varghese N."/>
            <person name="Submissions S."/>
        </authorList>
    </citation>
    <scope>NUCLEOTIDE SEQUENCE [LARGE SCALE GENOMIC DNA]</scope>
    <source>
        <strain evidence="4">CGMCC 1.7063</strain>
    </source>
</reference>
<evidence type="ECO:0000259" key="2">
    <source>
        <dbReference type="PROSITE" id="PS51708"/>
    </source>
</evidence>
<dbReference type="Gene3D" id="1.40.20.10">
    <property type="entry name" value="CHAD domain"/>
    <property type="match status" value="1"/>
</dbReference>
<dbReference type="InterPro" id="IPR038186">
    <property type="entry name" value="CHAD_dom_sf"/>
</dbReference>
<dbReference type="RefSeq" id="WP_073273757.1">
    <property type="nucleotide sequence ID" value="NZ_FQVA01000001.1"/>
</dbReference>
<dbReference type="Proteomes" id="UP000184170">
    <property type="component" value="Unassembled WGS sequence"/>
</dbReference>
<dbReference type="Pfam" id="PF05235">
    <property type="entry name" value="CHAD"/>
    <property type="match status" value="1"/>
</dbReference>
<gene>
    <name evidence="3" type="ORF">SAMN04487965_1783</name>
</gene>
<dbReference type="InterPro" id="IPR007899">
    <property type="entry name" value="CHAD_dom"/>
</dbReference>
<dbReference type="SMART" id="SM00880">
    <property type="entry name" value="CHAD"/>
    <property type="match status" value="1"/>
</dbReference>
<keyword evidence="4" id="KW-1185">Reference proteome</keyword>
<protein>
    <submittedName>
        <fullName evidence="3">CHAD domain-containing protein</fullName>
    </submittedName>
</protein>
<dbReference type="PANTHER" id="PTHR39339">
    <property type="entry name" value="SLR1444 PROTEIN"/>
    <property type="match status" value="1"/>
</dbReference>
<accession>A0A1M5A8S2</accession>
<dbReference type="OrthoDB" id="9810907at2"/>
<evidence type="ECO:0000313" key="4">
    <source>
        <dbReference type="Proteomes" id="UP000184170"/>
    </source>
</evidence>
<evidence type="ECO:0000313" key="3">
    <source>
        <dbReference type="EMBL" id="SHF26574.1"/>
    </source>
</evidence>
<name>A0A1M5A8S2_9GAMM</name>
<keyword evidence="1" id="KW-0175">Coiled coil</keyword>
<feature type="coiled-coil region" evidence="1">
    <location>
        <begin position="241"/>
        <end position="268"/>
    </location>
</feature>
<sequence>MVYQLKRKLPLAKALRRTARREIAGALRDLQALPQEEAVHELRKHCKKMRALLRLVRADIGDLYRYENAHYRTLAGGLSGSRDAVSVRDALLALAPAERFPQILEFLEARARGQADADALEEAKTLLQQGGERIGDWPLETLKWKHARRGYRRSYRRAAKTMDKAFAERSAASFHEYRKRVKDQWYHTRLLQKKCRRALRGRRKPLKNLAQALGDWRDLALLRELVGRQGTQFRGELIPLLDAADERLDTLQQEIERLSRQLFTAKKFAFNGGS</sequence>